<protein>
    <submittedName>
        <fullName evidence="3">Uncharacterized protein</fullName>
    </submittedName>
</protein>
<dbReference type="OrthoDB" id="3692311at2759"/>
<dbReference type="AlphaFoldDB" id="A0A9P9DXM1"/>
<evidence type="ECO:0000313" key="3">
    <source>
        <dbReference type="EMBL" id="KAH7128259.1"/>
    </source>
</evidence>
<feature type="compositionally biased region" description="Polar residues" evidence="1">
    <location>
        <begin position="7"/>
        <end position="22"/>
    </location>
</feature>
<feature type="transmembrane region" description="Helical" evidence="2">
    <location>
        <begin position="125"/>
        <end position="146"/>
    </location>
</feature>
<evidence type="ECO:0000256" key="1">
    <source>
        <dbReference type="SAM" id="MobiDB-lite"/>
    </source>
</evidence>
<accession>A0A9P9DXM1</accession>
<dbReference type="EMBL" id="JAGMWT010000005">
    <property type="protein sequence ID" value="KAH7128259.1"/>
    <property type="molecule type" value="Genomic_DNA"/>
</dbReference>
<proteinExistence type="predicted"/>
<feature type="compositionally biased region" description="Pro residues" evidence="1">
    <location>
        <begin position="31"/>
        <end position="43"/>
    </location>
</feature>
<organism evidence="3 4">
    <name type="scientific">Dendryphion nanum</name>
    <dbReference type="NCBI Taxonomy" id="256645"/>
    <lineage>
        <taxon>Eukaryota</taxon>
        <taxon>Fungi</taxon>
        <taxon>Dikarya</taxon>
        <taxon>Ascomycota</taxon>
        <taxon>Pezizomycotina</taxon>
        <taxon>Dothideomycetes</taxon>
        <taxon>Pleosporomycetidae</taxon>
        <taxon>Pleosporales</taxon>
        <taxon>Torulaceae</taxon>
        <taxon>Dendryphion</taxon>
    </lineage>
</organism>
<keyword evidence="4" id="KW-1185">Reference proteome</keyword>
<feature type="region of interest" description="Disordered" evidence="1">
    <location>
        <begin position="1"/>
        <end position="47"/>
    </location>
</feature>
<evidence type="ECO:0000256" key="2">
    <source>
        <dbReference type="SAM" id="Phobius"/>
    </source>
</evidence>
<feature type="transmembrane region" description="Helical" evidence="2">
    <location>
        <begin position="590"/>
        <end position="615"/>
    </location>
</feature>
<keyword evidence="2" id="KW-0472">Membrane</keyword>
<feature type="transmembrane region" description="Helical" evidence="2">
    <location>
        <begin position="81"/>
        <end position="105"/>
    </location>
</feature>
<keyword evidence="2" id="KW-1133">Transmembrane helix</keyword>
<feature type="transmembrane region" description="Helical" evidence="2">
    <location>
        <begin position="181"/>
        <end position="199"/>
    </location>
</feature>
<sequence length="693" mass="76329">MPLSLPWSRTPSSAKQTTTYTTIPLSSNINPNPPAYPSSPPAVDPEKKSAFSSLRSLSTFRLRETFTSEPRSLRSASDSKAWWIIKDVILLGLPACFLALGIVAYRLDGENVSEWGHKVLAATRLGPTLFPVFFAAIASSAVRIIARQAVERGERLGVLEQLLGSQSLASTLTRLFELRHLSLVSTLMLLIWALSPLGGQATLRLLSIEQAPIYNLETVSYAHQNSNISFLAGADALEAQPAMSAVYASALFGAERTQFDPVDVWGNPKIPVYAALAESKDHEDKWRTVPSPSSANVSYSSLIGVRLQGLCSTCNTSFSLEASYESLQCRNVRHRVSTQSLMSFIGPFLNGWLPSSQLDPFTTIVRQVSANVTTSSFIATQQILWTAFNVEDPGTILYVAKAENCGNSTNECASVYNCTITTPRVEAEVHCAGRDCRVDRVRPSLVNTRPPNMTPLHLGGATELPRLFQFFAFAAGYIDRRQASPTDNFLIGDTPYNFTYFRDWETVSDEDMSKRLTMTFNSVRRTSWAPYSTANGNTFQPLRCRPEDAELANNGTLGLVKATMDNCANMNFTKASVRRSVNVYKAHREWIGLLIFSSLVLFVLGVVGIILQFVVRAPDVLGYVSTLTRDNPYVKAPSEASAFGGPHRCRELRDLRVQLADVRPEDSVGYIALRSLARDEKGGSKLDRGRLYA</sequence>
<comment type="caution">
    <text evidence="3">The sequence shown here is derived from an EMBL/GenBank/DDBJ whole genome shotgun (WGS) entry which is preliminary data.</text>
</comment>
<keyword evidence="2" id="KW-0812">Transmembrane</keyword>
<reference evidence="3" key="1">
    <citation type="journal article" date="2021" name="Nat. Commun.">
        <title>Genetic determinants of endophytism in the Arabidopsis root mycobiome.</title>
        <authorList>
            <person name="Mesny F."/>
            <person name="Miyauchi S."/>
            <person name="Thiergart T."/>
            <person name="Pickel B."/>
            <person name="Atanasova L."/>
            <person name="Karlsson M."/>
            <person name="Huettel B."/>
            <person name="Barry K.W."/>
            <person name="Haridas S."/>
            <person name="Chen C."/>
            <person name="Bauer D."/>
            <person name="Andreopoulos W."/>
            <person name="Pangilinan J."/>
            <person name="LaButti K."/>
            <person name="Riley R."/>
            <person name="Lipzen A."/>
            <person name="Clum A."/>
            <person name="Drula E."/>
            <person name="Henrissat B."/>
            <person name="Kohler A."/>
            <person name="Grigoriev I.V."/>
            <person name="Martin F.M."/>
            <person name="Hacquard S."/>
        </authorList>
    </citation>
    <scope>NUCLEOTIDE SEQUENCE</scope>
    <source>
        <strain evidence="3">MPI-CAGE-CH-0243</strain>
    </source>
</reference>
<dbReference type="Proteomes" id="UP000700596">
    <property type="component" value="Unassembled WGS sequence"/>
</dbReference>
<evidence type="ECO:0000313" key="4">
    <source>
        <dbReference type="Proteomes" id="UP000700596"/>
    </source>
</evidence>
<name>A0A9P9DXM1_9PLEO</name>
<gene>
    <name evidence="3" type="ORF">B0J11DRAFT_578491</name>
</gene>